<gene>
    <name evidence="2" type="ORF">G3N56_14540</name>
</gene>
<keyword evidence="1" id="KW-0472">Membrane</keyword>
<comment type="caution">
    <text evidence="2">The sequence shown here is derived from an EMBL/GenBank/DDBJ whole genome shotgun (WGS) entry which is preliminary data.</text>
</comment>
<keyword evidence="1" id="KW-0812">Transmembrane</keyword>
<feature type="transmembrane region" description="Helical" evidence="1">
    <location>
        <begin position="44"/>
        <end position="62"/>
    </location>
</feature>
<protein>
    <recommendedName>
        <fullName evidence="4">Capsule biosynthesis protein</fullName>
    </recommendedName>
</protein>
<sequence length="398" mass="45014">MIKFPNTSNAKKTDGHLKKPSPEMTRGIFSFLKKVFSYLGQKKFFIYCYLVPFICFFVYFCFIQSDVYVSESAFIVRQPEQKSVSSLSVLLSSVGVSSVREEAYVVKSFSLSRDSIKTLNENLNLKNIFGNKEIDIFSRFNPIGMDDSFEALYKYISGYITVEVDASSSISNLKVKAYSPNIARNINEGLLFLSEGLINKLNTRARNDMVDTALQEVNHAEEEARKCALALSTYQDKETLFDPAQQSTMQLQHVARLQSELIDVRGQLAQYREFAAASPSIRGLEKRAVELQKEINTEMSKVAGGSDSMTQKLIAYERLKLDREFSDKRLASALATLEQARLEAQRQRLYLERIAQPNLPDEAIYPRRLLNTLSAAGILLIAYGVIKLLVIGIIEHQQ</sequence>
<evidence type="ECO:0000313" key="2">
    <source>
        <dbReference type="EMBL" id="NDY57951.1"/>
    </source>
</evidence>
<feature type="transmembrane region" description="Helical" evidence="1">
    <location>
        <begin position="373"/>
        <end position="394"/>
    </location>
</feature>
<dbReference type="RefSeq" id="WP_163303031.1">
    <property type="nucleotide sequence ID" value="NZ_JAAGRQ010000070.1"/>
</dbReference>
<organism evidence="2 3">
    <name type="scientific">Desulfolutivibrio sulfodismutans</name>
    <dbReference type="NCBI Taxonomy" id="63561"/>
    <lineage>
        <taxon>Bacteria</taxon>
        <taxon>Pseudomonadati</taxon>
        <taxon>Thermodesulfobacteriota</taxon>
        <taxon>Desulfovibrionia</taxon>
        <taxon>Desulfovibrionales</taxon>
        <taxon>Desulfovibrionaceae</taxon>
        <taxon>Desulfolutivibrio</taxon>
    </lineage>
</organism>
<dbReference type="PANTHER" id="PTHR32309">
    <property type="entry name" value="TYROSINE-PROTEIN KINASE"/>
    <property type="match status" value="1"/>
</dbReference>
<keyword evidence="1" id="KW-1133">Transmembrane helix</keyword>
<dbReference type="InterPro" id="IPR050445">
    <property type="entry name" value="Bact_polysacc_biosynth/exp"/>
</dbReference>
<dbReference type="GO" id="GO:0004713">
    <property type="term" value="F:protein tyrosine kinase activity"/>
    <property type="evidence" value="ECO:0007669"/>
    <property type="project" value="TreeGrafter"/>
</dbReference>
<name>A0A7K3NP55_9BACT</name>
<dbReference type="PANTHER" id="PTHR32309:SF13">
    <property type="entry name" value="FERRIC ENTEROBACTIN TRANSPORT PROTEIN FEPE"/>
    <property type="match status" value="1"/>
</dbReference>
<keyword evidence="3" id="KW-1185">Reference proteome</keyword>
<accession>A0A7K3NP55</accession>
<dbReference type="EMBL" id="JAAGRQ010000070">
    <property type="protein sequence ID" value="NDY57951.1"/>
    <property type="molecule type" value="Genomic_DNA"/>
</dbReference>
<dbReference type="Proteomes" id="UP000469724">
    <property type="component" value="Unassembled WGS sequence"/>
</dbReference>
<evidence type="ECO:0000313" key="3">
    <source>
        <dbReference type="Proteomes" id="UP000469724"/>
    </source>
</evidence>
<evidence type="ECO:0000256" key="1">
    <source>
        <dbReference type="SAM" id="Phobius"/>
    </source>
</evidence>
<evidence type="ECO:0008006" key="4">
    <source>
        <dbReference type="Google" id="ProtNLM"/>
    </source>
</evidence>
<reference evidence="2 3" key="1">
    <citation type="submission" date="2020-02" db="EMBL/GenBank/DDBJ databases">
        <title>Comparative genomics of sulfur disproportionating microorganisms.</title>
        <authorList>
            <person name="Ward L.M."/>
            <person name="Bertran E."/>
            <person name="Johnston D.T."/>
        </authorList>
    </citation>
    <scope>NUCLEOTIDE SEQUENCE [LARGE SCALE GENOMIC DNA]</scope>
    <source>
        <strain evidence="2 3">DSM 3696</strain>
    </source>
</reference>
<dbReference type="AlphaFoldDB" id="A0A7K3NP55"/>
<dbReference type="GO" id="GO:0005886">
    <property type="term" value="C:plasma membrane"/>
    <property type="evidence" value="ECO:0007669"/>
    <property type="project" value="TreeGrafter"/>
</dbReference>
<proteinExistence type="predicted"/>